<comment type="similarity">
    <text evidence="1">Belongs to the AB hydrolase superfamily.</text>
</comment>
<evidence type="ECO:0000313" key="4">
    <source>
        <dbReference type="Proteomes" id="UP000422572"/>
    </source>
</evidence>
<organism evidence="3 4">
    <name type="scientific">Streptomyces ficellus</name>
    <dbReference type="NCBI Taxonomy" id="1977088"/>
    <lineage>
        <taxon>Bacteria</taxon>
        <taxon>Bacillati</taxon>
        <taxon>Actinomycetota</taxon>
        <taxon>Actinomycetes</taxon>
        <taxon>Kitasatosporales</taxon>
        <taxon>Streptomycetaceae</taxon>
        <taxon>Streptomyces</taxon>
    </lineage>
</organism>
<dbReference type="InterPro" id="IPR050261">
    <property type="entry name" value="FrsA_esterase"/>
</dbReference>
<dbReference type="KEGG" id="sfic:EIZ62_00915"/>
<dbReference type="Gene3D" id="3.40.50.1820">
    <property type="entry name" value="alpha/beta hydrolase"/>
    <property type="match status" value="1"/>
</dbReference>
<dbReference type="Proteomes" id="UP000422572">
    <property type="component" value="Chromosome"/>
</dbReference>
<dbReference type="Pfam" id="PF01738">
    <property type="entry name" value="DLH"/>
    <property type="match status" value="1"/>
</dbReference>
<evidence type="ECO:0000256" key="1">
    <source>
        <dbReference type="ARBA" id="ARBA00008645"/>
    </source>
</evidence>
<sequence length="219" mass="22806">MAVAPETVSIAAGGVTLTGDLSLPRDALGVVAFAHGSGSSRHSPRNRAVARVLREGGLGTLLMDLLTADEERVDTVTAELRFDIPLLGRRMTAAVDWLRDRPDTGGHPVGLFGASTGAAAALVAAAERPEQVRAVVSRGGRPDLAGAAALAGVRAPVLLVVGGHDHEVLRLNEEAARHLTAPCALRVVPGATHLFEEPGTLEQAAEAARDWFLRMRSSA</sequence>
<feature type="domain" description="Dienelactone hydrolase" evidence="2">
    <location>
        <begin position="89"/>
        <end position="214"/>
    </location>
</feature>
<proteinExistence type="inferred from homology"/>
<dbReference type="InterPro" id="IPR029058">
    <property type="entry name" value="AB_hydrolase_fold"/>
</dbReference>
<name>A0A6I6EZ29_9ACTN</name>
<dbReference type="GO" id="GO:0016787">
    <property type="term" value="F:hydrolase activity"/>
    <property type="evidence" value="ECO:0007669"/>
    <property type="project" value="UniProtKB-KW"/>
</dbReference>
<dbReference type="InterPro" id="IPR002925">
    <property type="entry name" value="Dienelactn_hydro"/>
</dbReference>
<evidence type="ECO:0000259" key="2">
    <source>
        <dbReference type="Pfam" id="PF01738"/>
    </source>
</evidence>
<reference evidence="3 4" key="1">
    <citation type="submission" date="2018-12" db="EMBL/GenBank/DDBJ databases">
        <title>Complete genome sequence of Streptomyces ficellus NRRL8067, the producer of ficellomycin, feldamycin and nojirimycin.</title>
        <authorList>
            <person name="Zhang H."/>
            <person name="Yue R."/>
            <person name="Liu Y."/>
            <person name="Li M."/>
            <person name="Mu H."/>
            <person name="Zhang J."/>
        </authorList>
    </citation>
    <scope>NUCLEOTIDE SEQUENCE [LARGE SCALE GENOMIC DNA]</scope>
    <source>
        <strain evidence="3 4">NRRL 8067</strain>
    </source>
</reference>
<dbReference type="RefSeq" id="WP_156690796.1">
    <property type="nucleotide sequence ID" value="NZ_CP034279.1"/>
</dbReference>
<protein>
    <submittedName>
        <fullName evidence="3">Hydrolase</fullName>
    </submittedName>
</protein>
<dbReference type="PANTHER" id="PTHR22946">
    <property type="entry name" value="DIENELACTONE HYDROLASE DOMAIN-CONTAINING PROTEIN-RELATED"/>
    <property type="match status" value="1"/>
</dbReference>
<evidence type="ECO:0000313" key="3">
    <source>
        <dbReference type="EMBL" id="QGV76973.1"/>
    </source>
</evidence>
<keyword evidence="3" id="KW-0378">Hydrolase</keyword>
<dbReference type="EMBL" id="CP034279">
    <property type="protein sequence ID" value="QGV76973.1"/>
    <property type="molecule type" value="Genomic_DNA"/>
</dbReference>
<dbReference type="AlphaFoldDB" id="A0A6I6EZ29"/>
<keyword evidence="4" id="KW-1185">Reference proteome</keyword>
<dbReference type="SUPFAM" id="SSF53474">
    <property type="entry name" value="alpha/beta-Hydrolases"/>
    <property type="match status" value="1"/>
</dbReference>
<accession>A0A6I6EZ29</accession>
<dbReference type="OrthoDB" id="9810066at2"/>
<gene>
    <name evidence="3" type="ORF">EIZ62_00915</name>
</gene>